<evidence type="ECO:0000313" key="1">
    <source>
        <dbReference type="EMBL" id="OKH49923.1"/>
    </source>
</evidence>
<dbReference type="EMBL" id="MRCG01000002">
    <property type="protein sequence ID" value="OKH49923.1"/>
    <property type="molecule type" value="Genomic_DNA"/>
</dbReference>
<organism evidence="1 2">
    <name type="scientific">Phormidium tenue NIES-30</name>
    <dbReference type="NCBI Taxonomy" id="549789"/>
    <lineage>
        <taxon>Bacteria</taxon>
        <taxon>Bacillati</taxon>
        <taxon>Cyanobacteriota</taxon>
        <taxon>Cyanophyceae</taxon>
        <taxon>Oscillatoriophycideae</taxon>
        <taxon>Oscillatoriales</taxon>
        <taxon>Oscillatoriaceae</taxon>
        <taxon>Phormidium</taxon>
    </lineage>
</organism>
<dbReference type="AlphaFoldDB" id="A0A1U7J8U1"/>
<evidence type="ECO:0000313" key="2">
    <source>
        <dbReference type="Proteomes" id="UP000185557"/>
    </source>
</evidence>
<reference evidence="1 2" key="1">
    <citation type="submission" date="2016-11" db="EMBL/GenBank/DDBJ databases">
        <title>Draft Genome Sequences of Nine Cyanobacterial Strains from Diverse Habitats.</title>
        <authorList>
            <person name="Zhu T."/>
            <person name="Hou S."/>
            <person name="Lu X."/>
            <person name="Hess W.R."/>
        </authorList>
    </citation>
    <scope>NUCLEOTIDE SEQUENCE [LARGE SCALE GENOMIC DNA]</scope>
    <source>
        <strain evidence="1 2">NIES-30</strain>
    </source>
</reference>
<accession>A0A1U7J8U1</accession>
<sequence>MPGVPREPLRPTRSILGTVEADDELRLLAAQEPPTIAPAGPPPLIAQLNTYGYSSQTVREQNLLQT</sequence>
<name>A0A1U7J8U1_9CYAN</name>
<dbReference type="Proteomes" id="UP000185557">
    <property type="component" value="Unassembled WGS sequence"/>
</dbReference>
<keyword evidence="2" id="KW-1185">Reference proteome</keyword>
<comment type="caution">
    <text evidence="1">The sequence shown here is derived from an EMBL/GenBank/DDBJ whole genome shotgun (WGS) entry which is preliminary data.</text>
</comment>
<protein>
    <submittedName>
        <fullName evidence="1">Uncharacterized protein</fullName>
    </submittedName>
</protein>
<proteinExistence type="predicted"/>
<gene>
    <name evidence="1" type="ORF">NIES30_04215</name>
</gene>